<dbReference type="SUPFAM" id="SSF51905">
    <property type="entry name" value="FAD/NAD(P)-binding domain"/>
    <property type="match status" value="1"/>
</dbReference>
<dbReference type="Pfam" id="PF01494">
    <property type="entry name" value="FAD_binding_3"/>
    <property type="match status" value="1"/>
</dbReference>
<comment type="caution">
    <text evidence="7">The sequence shown here is derived from an EMBL/GenBank/DDBJ whole genome shotgun (WGS) entry which is preliminary data.</text>
</comment>
<reference evidence="7 8" key="1">
    <citation type="journal article" date="2016" name="Genome Biol. Evol.">
        <title>Divergent and convergent evolution of fungal pathogenicity.</title>
        <authorList>
            <person name="Shang Y."/>
            <person name="Xiao G."/>
            <person name="Zheng P."/>
            <person name="Cen K."/>
            <person name="Zhan S."/>
            <person name="Wang C."/>
        </authorList>
    </citation>
    <scope>NUCLEOTIDE SEQUENCE [LARGE SCALE GENOMIC DNA]</scope>
    <source>
        <strain evidence="7 8">RCEF 3172</strain>
    </source>
</reference>
<name>A0A162M561_9HYPO</name>
<dbReference type="InterPro" id="IPR050641">
    <property type="entry name" value="RIFMO-like"/>
</dbReference>
<evidence type="ECO:0000313" key="7">
    <source>
        <dbReference type="EMBL" id="OAA50980.1"/>
    </source>
</evidence>
<dbReference type="PANTHER" id="PTHR43004">
    <property type="entry name" value="TRK SYSTEM POTASSIUM UPTAKE PROTEIN"/>
    <property type="match status" value="1"/>
</dbReference>
<keyword evidence="8" id="KW-1185">Reference proteome</keyword>
<accession>A0A162M561</accession>
<organism evidence="7 8">
    <name type="scientific">Beauveria brongniartii RCEF 3172</name>
    <dbReference type="NCBI Taxonomy" id="1081107"/>
    <lineage>
        <taxon>Eukaryota</taxon>
        <taxon>Fungi</taxon>
        <taxon>Dikarya</taxon>
        <taxon>Ascomycota</taxon>
        <taxon>Pezizomycotina</taxon>
        <taxon>Sordariomycetes</taxon>
        <taxon>Hypocreomycetidae</taxon>
        <taxon>Hypocreales</taxon>
        <taxon>Cordycipitaceae</taxon>
        <taxon>Beauveria</taxon>
        <taxon>Beauveria brongniartii</taxon>
    </lineage>
</organism>
<gene>
    <name evidence="7" type="ORF">BBO_00927</name>
</gene>
<dbReference type="GO" id="GO:0071949">
    <property type="term" value="F:FAD binding"/>
    <property type="evidence" value="ECO:0007669"/>
    <property type="project" value="InterPro"/>
</dbReference>
<dbReference type="InterPro" id="IPR002938">
    <property type="entry name" value="FAD-bd"/>
</dbReference>
<evidence type="ECO:0000256" key="2">
    <source>
        <dbReference type="ARBA" id="ARBA00022630"/>
    </source>
</evidence>
<dbReference type="Pfam" id="PF21274">
    <property type="entry name" value="Rng_hyd_C"/>
    <property type="match status" value="1"/>
</dbReference>
<evidence type="ECO:0000256" key="5">
    <source>
        <dbReference type="SAM" id="MobiDB-lite"/>
    </source>
</evidence>
<evidence type="ECO:0000313" key="8">
    <source>
        <dbReference type="Proteomes" id="UP000076863"/>
    </source>
</evidence>
<proteinExistence type="predicted"/>
<evidence type="ECO:0000256" key="4">
    <source>
        <dbReference type="ARBA" id="ARBA00023002"/>
    </source>
</evidence>
<dbReference type="AlphaFoldDB" id="A0A162M561"/>
<keyword evidence="2" id="KW-0285">Flavoprotein</keyword>
<dbReference type="Proteomes" id="UP000076863">
    <property type="component" value="Unassembled WGS sequence"/>
</dbReference>
<feature type="domain" description="FAD-binding" evidence="6">
    <location>
        <begin position="1"/>
        <end position="322"/>
    </location>
</feature>
<comment type="cofactor">
    <cofactor evidence="1">
        <name>FAD</name>
        <dbReference type="ChEBI" id="CHEBI:57692"/>
    </cofactor>
</comment>
<keyword evidence="3" id="KW-0274">FAD</keyword>
<evidence type="ECO:0000259" key="6">
    <source>
        <dbReference type="Pfam" id="PF01494"/>
    </source>
</evidence>
<dbReference type="Gene3D" id="3.30.9.10">
    <property type="entry name" value="D-Amino Acid Oxidase, subunit A, domain 2"/>
    <property type="match status" value="1"/>
</dbReference>
<feature type="region of interest" description="Disordered" evidence="5">
    <location>
        <begin position="65"/>
        <end position="85"/>
    </location>
</feature>
<dbReference type="GO" id="GO:0016709">
    <property type="term" value="F:oxidoreductase activity, acting on paired donors, with incorporation or reduction of molecular oxygen, NAD(P)H as one donor, and incorporation of one atom of oxygen"/>
    <property type="evidence" value="ECO:0007669"/>
    <property type="project" value="UniProtKB-ARBA"/>
</dbReference>
<sequence length="505" mass="56522">MLIERRAEASQHPRADGFTARTVEIFRSFDIGADIVPETAPSFKTKRTRVMSLSGQWFEELAWNEEEKSEPATAPTQPEYSPYLGSSIPQDKLEPILIQRAIELGVDVRMGHELIGLAQNSNSVTTTIRNNENGLVYLIETPYLVAADGHGSAVREILEIPRRGHGPVNSIQSVLFRAPELSPYLKRGFKQFTIDQPELRAFMIAYQDERLVLHLPNDREWTNDSIEKAVLQSVGPEKVTLEILATSRWDMSAWIANDFIKGRVFLVGDAAHSLPPNRGGYGANTGIADGHNLAWKLAHVLHGMSSDKLLMSYQHERLPVAWLRHHQIFARSDYKTLQREPSLKNGSGGEQEALPDAAVEFGQIYRSDAVIGADKSLPDALLPELWNGQPGTRLPHCWIQHDGEKISTIQLHSGGWRVLSEDSEWAGIVQKVQLELGTQGKFIHVQQSADQNFNFGKVFGVSGRGCVLVRPDCYIAWRLVDVGVESDSKARLEEAWKAVLCWRQN</sequence>
<protein>
    <submittedName>
        <fullName evidence="7">TfdB protein product</fullName>
    </submittedName>
</protein>
<dbReference type="PRINTS" id="PR00420">
    <property type="entry name" value="RNGMNOXGNASE"/>
</dbReference>
<dbReference type="InterPro" id="IPR036188">
    <property type="entry name" value="FAD/NAD-bd_sf"/>
</dbReference>
<keyword evidence="4" id="KW-0560">Oxidoreductase</keyword>
<dbReference type="Gene3D" id="3.50.50.60">
    <property type="entry name" value="FAD/NAD(P)-binding domain"/>
    <property type="match status" value="1"/>
</dbReference>
<evidence type="ECO:0000256" key="1">
    <source>
        <dbReference type="ARBA" id="ARBA00001974"/>
    </source>
</evidence>
<dbReference type="OrthoDB" id="2690153at2759"/>
<dbReference type="EMBL" id="AZHA01000002">
    <property type="protein sequence ID" value="OAA50980.1"/>
    <property type="molecule type" value="Genomic_DNA"/>
</dbReference>
<dbReference type="Gene3D" id="3.40.30.120">
    <property type="match status" value="1"/>
</dbReference>
<evidence type="ECO:0000256" key="3">
    <source>
        <dbReference type="ARBA" id="ARBA00022827"/>
    </source>
</evidence>
<dbReference type="PANTHER" id="PTHR43004:SF19">
    <property type="entry name" value="BINDING MONOOXYGENASE, PUTATIVE (JCVI)-RELATED"/>
    <property type="match status" value="1"/>
</dbReference>